<reference evidence="1 2" key="1">
    <citation type="submission" date="2020-04" db="EMBL/GenBank/DDBJ databases">
        <title>Luteolibacter sp. G-1-1-1 isolated from soil.</title>
        <authorList>
            <person name="Dahal R.H."/>
        </authorList>
    </citation>
    <scope>NUCLEOTIDE SEQUENCE [LARGE SCALE GENOMIC DNA]</scope>
    <source>
        <strain evidence="1 2">G-1-1-1</strain>
    </source>
</reference>
<proteinExistence type="predicted"/>
<organism evidence="1 2">
    <name type="scientific">Luteolibacter luteus</name>
    <dbReference type="NCBI Taxonomy" id="2728835"/>
    <lineage>
        <taxon>Bacteria</taxon>
        <taxon>Pseudomonadati</taxon>
        <taxon>Verrucomicrobiota</taxon>
        <taxon>Verrucomicrobiia</taxon>
        <taxon>Verrucomicrobiales</taxon>
        <taxon>Verrucomicrobiaceae</taxon>
        <taxon>Luteolibacter</taxon>
    </lineage>
</organism>
<dbReference type="KEGG" id="luo:HHL09_18710"/>
<gene>
    <name evidence="1" type="ORF">HHL09_18710</name>
</gene>
<accession>A0A858RLA4</accession>
<evidence type="ECO:0000313" key="2">
    <source>
        <dbReference type="Proteomes" id="UP000501812"/>
    </source>
</evidence>
<keyword evidence="2" id="KW-1185">Reference proteome</keyword>
<evidence type="ECO:0000313" key="1">
    <source>
        <dbReference type="EMBL" id="QJE97727.1"/>
    </source>
</evidence>
<dbReference type="AlphaFoldDB" id="A0A858RLA4"/>
<dbReference type="Proteomes" id="UP000501812">
    <property type="component" value="Chromosome"/>
</dbReference>
<name>A0A858RLA4_9BACT</name>
<sequence>MRPCFIFVFAWLAFLQASEAEDARKGGIGPEVLPPGALAPTADLPNDEALAARREAGGTVSPKIVPRKEKGYGLAEFSQFLSFGETGTILPKGSVLYYPDAHSIRLISGASKTMLSWPDFLTANRSWLATHEVSLAQVKGEAPISESDRASFKAGGKMVVATLRNNPVTVLIKPSTTPSKP</sequence>
<protein>
    <submittedName>
        <fullName evidence="1">Uncharacterized protein</fullName>
    </submittedName>
</protein>
<dbReference type="EMBL" id="CP051774">
    <property type="protein sequence ID" value="QJE97727.1"/>
    <property type="molecule type" value="Genomic_DNA"/>
</dbReference>
<dbReference type="RefSeq" id="WP_169456153.1">
    <property type="nucleotide sequence ID" value="NZ_CP051774.1"/>
</dbReference>